<dbReference type="EMBL" id="SMBX01000006">
    <property type="protein sequence ID" value="TCU97299.1"/>
    <property type="molecule type" value="Genomic_DNA"/>
</dbReference>
<keyword evidence="1" id="KW-0812">Transmembrane</keyword>
<dbReference type="RefSeq" id="WP_165972600.1">
    <property type="nucleotide sequence ID" value="NZ_JBHRVM010000001.1"/>
</dbReference>
<reference evidence="2 3" key="1">
    <citation type="submission" date="2019-03" db="EMBL/GenBank/DDBJ databases">
        <title>Genomic Encyclopedia of Type Strains, Phase IV (KMG-IV): sequencing the most valuable type-strain genomes for metagenomic binning, comparative biology and taxonomic classification.</title>
        <authorList>
            <person name="Goeker M."/>
        </authorList>
    </citation>
    <scope>NUCLEOTIDE SEQUENCE [LARGE SCALE GENOMIC DNA]</scope>
    <source>
        <strain evidence="2 3">DSM 100048</strain>
    </source>
</reference>
<proteinExistence type="predicted"/>
<name>A0A4V2VR96_9BURK</name>
<keyword evidence="1" id="KW-0472">Membrane</keyword>
<organism evidence="2 3">
    <name type="scientific">Paracandidimonas soli</name>
    <dbReference type="NCBI Taxonomy" id="1917182"/>
    <lineage>
        <taxon>Bacteria</taxon>
        <taxon>Pseudomonadati</taxon>
        <taxon>Pseudomonadota</taxon>
        <taxon>Betaproteobacteria</taxon>
        <taxon>Burkholderiales</taxon>
        <taxon>Alcaligenaceae</taxon>
        <taxon>Paracandidimonas</taxon>
    </lineage>
</organism>
<keyword evidence="3" id="KW-1185">Reference proteome</keyword>
<keyword evidence="1" id="KW-1133">Transmembrane helix</keyword>
<evidence type="ECO:0000313" key="2">
    <source>
        <dbReference type="EMBL" id="TCU97299.1"/>
    </source>
</evidence>
<feature type="transmembrane region" description="Helical" evidence="1">
    <location>
        <begin position="27"/>
        <end position="49"/>
    </location>
</feature>
<comment type="caution">
    <text evidence="2">The sequence shown here is derived from an EMBL/GenBank/DDBJ whole genome shotgun (WGS) entry which is preliminary data.</text>
</comment>
<accession>A0A4V2VR96</accession>
<protein>
    <submittedName>
        <fullName evidence="2">Uncharacterized protein</fullName>
    </submittedName>
</protein>
<sequence length="51" mass="5615">MSLLKRLQRIWYQVSMRKSEKDDIPPTAVAAAGVVLYGLYIVMSIGAAVGF</sequence>
<evidence type="ECO:0000313" key="3">
    <source>
        <dbReference type="Proteomes" id="UP000294692"/>
    </source>
</evidence>
<gene>
    <name evidence="2" type="ORF">EV686_106182</name>
</gene>
<dbReference type="Proteomes" id="UP000294692">
    <property type="component" value="Unassembled WGS sequence"/>
</dbReference>
<evidence type="ECO:0000256" key="1">
    <source>
        <dbReference type="SAM" id="Phobius"/>
    </source>
</evidence>
<dbReference type="AlphaFoldDB" id="A0A4V2VR96"/>